<feature type="compositionally biased region" description="Low complexity" evidence="3">
    <location>
        <begin position="566"/>
        <end position="579"/>
    </location>
</feature>
<dbReference type="AlphaFoldDB" id="A0A4S4MAW5"/>
<dbReference type="InterPro" id="IPR045255">
    <property type="entry name" value="RanBP1-like"/>
</dbReference>
<comment type="caution">
    <text evidence="5">The sequence shown here is derived from an EMBL/GenBank/DDBJ whole genome shotgun (WGS) entry which is preliminary data.</text>
</comment>
<feature type="compositionally biased region" description="Acidic residues" evidence="3">
    <location>
        <begin position="14"/>
        <end position="38"/>
    </location>
</feature>
<dbReference type="Pfam" id="PF00638">
    <property type="entry name" value="Ran_BP1"/>
    <property type="match status" value="1"/>
</dbReference>
<dbReference type="InterPro" id="IPR000156">
    <property type="entry name" value="Ran_bind_dom"/>
</dbReference>
<feature type="compositionally biased region" description="Gly residues" evidence="3">
    <location>
        <begin position="507"/>
        <end position="519"/>
    </location>
</feature>
<keyword evidence="6" id="KW-1185">Reference proteome</keyword>
<dbReference type="EMBL" id="SGPM01000428">
    <property type="protein sequence ID" value="THH21848.1"/>
    <property type="molecule type" value="Genomic_DNA"/>
</dbReference>
<dbReference type="SUPFAM" id="SSF50729">
    <property type="entry name" value="PH domain-like"/>
    <property type="match status" value="1"/>
</dbReference>
<feature type="domain" description="RanBD1" evidence="4">
    <location>
        <begin position="649"/>
        <end position="723"/>
    </location>
</feature>
<feature type="region of interest" description="Disordered" evidence="3">
    <location>
        <begin position="557"/>
        <end position="624"/>
    </location>
</feature>
<dbReference type="Proteomes" id="UP000308730">
    <property type="component" value="Unassembled WGS sequence"/>
</dbReference>
<feature type="compositionally biased region" description="Low complexity" evidence="3">
    <location>
        <begin position="133"/>
        <end position="143"/>
    </location>
</feature>
<proteinExistence type="predicted"/>
<dbReference type="PANTHER" id="PTHR23138:SF142">
    <property type="entry name" value="RAN-BINDING PROTEIN 3B-RELATED"/>
    <property type="match status" value="1"/>
</dbReference>
<feature type="compositionally biased region" description="Acidic residues" evidence="3">
    <location>
        <begin position="201"/>
        <end position="213"/>
    </location>
</feature>
<feature type="compositionally biased region" description="Basic and acidic residues" evidence="3">
    <location>
        <begin position="55"/>
        <end position="68"/>
    </location>
</feature>
<evidence type="ECO:0000256" key="1">
    <source>
        <dbReference type="ARBA" id="ARBA00004123"/>
    </source>
</evidence>
<feature type="compositionally biased region" description="Acidic residues" evidence="3">
    <location>
        <begin position="110"/>
        <end position="126"/>
    </location>
</feature>
<feature type="compositionally biased region" description="Basic and acidic residues" evidence="3">
    <location>
        <begin position="307"/>
        <end position="334"/>
    </location>
</feature>
<evidence type="ECO:0000256" key="3">
    <source>
        <dbReference type="SAM" id="MobiDB-lite"/>
    </source>
</evidence>
<feature type="compositionally biased region" description="Low complexity" evidence="3">
    <location>
        <begin position="496"/>
        <end position="506"/>
    </location>
</feature>
<dbReference type="GO" id="GO:0005634">
    <property type="term" value="C:nucleus"/>
    <property type="evidence" value="ECO:0007669"/>
    <property type="project" value="UniProtKB-SubCell"/>
</dbReference>
<dbReference type="SMART" id="SM00160">
    <property type="entry name" value="RanBD"/>
    <property type="match status" value="1"/>
</dbReference>
<feature type="region of interest" description="Disordered" evidence="3">
    <location>
        <begin position="481"/>
        <end position="540"/>
    </location>
</feature>
<evidence type="ECO:0000313" key="6">
    <source>
        <dbReference type="Proteomes" id="UP000308730"/>
    </source>
</evidence>
<comment type="subcellular location">
    <subcellularLocation>
        <location evidence="1">Nucleus</location>
    </subcellularLocation>
</comment>
<reference evidence="5 6" key="1">
    <citation type="submission" date="2019-02" db="EMBL/GenBank/DDBJ databases">
        <title>Genome sequencing of the rare red list fungi Antrodiella citrinella (Flaviporus citrinellus).</title>
        <authorList>
            <person name="Buettner E."/>
            <person name="Kellner H."/>
        </authorList>
    </citation>
    <scope>NUCLEOTIDE SEQUENCE [LARGE SCALE GENOMIC DNA]</scope>
    <source>
        <strain evidence="5 6">DSM 108506</strain>
    </source>
</reference>
<organism evidence="5 6">
    <name type="scientific">Antrodiella citrinella</name>
    <dbReference type="NCBI Taxonomy" id="2447956"/>
    <lineage>
        <taxon>Eukaryota</taxon>
        <taxon>Fungi</taxon>
        <taxon>Dikarya</taxon>
        <taxon>Basidiomycota</taxon>
        <taxon>Agaricomycotina</taxon>
        <taxon>Agaricomycetes</taxon>
        <taxon>Polyporales</taxon>
        <taxon>Steccherinaceae</taxon>
        <taxon>Antrodiella</taxon>
    </lineage>
</organism>
<dbReference type="PANTHER" id="PTHR23138">
    <property type="entry name" value="RAN BINDING PROTEIN"/>
    <property type="match status" value="1"/>
</dbReference>
<dbReference type="PROSITE" id="PS50196">
    <property type="entry name" value="RANBD1"/>
    <property type="match status" value="1"/>
</dbReference>
<sequence length="770" mass="80598">MASPPPTLPKEPEEIALDADEQPEETEVQAGEMEEEQCDSPGETGLATPPLDMDVETRVSRKREREVSLEPSTPQATSVEIDAPASAHRDRDRRTPAKKNRTSAQLDSTAEQDEDGQEPLIPDDSEPAPRSTPPSRSGSSRTPPLDKGDAATALAAEVSASPPHETKVRLISRGVKDLTWKSLGDASTKLAFGSSAKENPDESEMDHEDEVPSEDTAIIMREVPQGSNSPVVDAAAEAEEHSGAADPIEAPASSETSLLRPEAVSRNRSPVPSPIVVAEPLNPSPPPSPPSTGSPVVAPLLPSALEDDVKSGQKRKLGDRSVSERHIPGDIGERKGKRASPPPTVEEVDEPAEKPDVAKPKPSGFMAYASSSSPFAGVKGPSMFSSAGSSTLSRSKAAWSPSTSTVTGANQSPPMISSPFSFTPSTSPSKPRPSSVTSTPTSTTSSMAFPMAFEPVVLATPLARAPQKRTGFEAFASASSPFASAAKRPKSPPPAFASTSTSVHGHSGVGLGFGFGHLGKNGKRSGSPARSSVFGNGASSSTASAFSAYAAAGSPFRSTFGATPNSASSSGSSVLGSALDPPARQGSPLNGGTRTNIFGGGDSPDNKDEGEGEGEGESSAVSFGDRLRAGKDAEEDDDDEATGGGKLDLTEQEVMTGEEDEVTVFQARGKLFTLSDQNQWKEKGTGNFKLNVRRLDTSGARLVMRKEAVYTLLLNAPLFKGMKCSLAQDPRYLRFSVFEGGSTTHYNLRVPSAKIAEELLDEIESHIPTD</sequence>
<evidence type="ECO:0000313" key="5">
    <source>
        <dbReference type="EMBL" id="THH21848.1"/>
    </source>
</evidence>
<accession>A0A4S4MAW5</accession>
<feature type="compositionally biased region" description="Low complexity" evidence="3">
    <location>
        <begin position="412"/>
        <end position="446"/>
    </location>
</feature>
<dbReference type="InterPro" id="IPR011993">
    <property type="entry name" value="PH-like_dom_sf"/>
</dbReference>
<feature type="compositionally biased region" description="Basic and acidic residues" evidence="3">
    <location>
        <begin position="164"/>
        <end position="179"/>
    </location>
</feature>
<gene>
    <name evidence="5" type="ORF">EUX98_g8268</name>
</gene>
<dbReference type="Gene3D" id="2.30.29.30">
    <property type="entry name" value="Pleckstrin-homology domain (PH domain)/Phosphotyrosine-binding domain (PTB)"/>
    <property type="match status" value="1"/>
</dbReference>
<name>A0A4S4MAW5_9APHY</name>
<evidence type="ECO:0000259" key="4">
    <source>
        <dbReference type="PROSITE" id="PS50196"/>
    </source>
</evidence>
<feature type="compositionally biased region" description="Polar residues" evidence="3">
    <location>
        <begin position="383"/>
        <end position="411"/>
    </location>
</feature>
<feature type="compositionally biased region" description="Low complexity" evidence="3">
    <location>
        <begin position="150"/>
        <end position="160"/>
    </location>
</feature>
<feature type="region of interest" description="Disordered" evidence="3">
    <location>
        <begin position="1"/>
        <end position="446"/>
    </location>
</feature>
<feature type="compositionally biased region" description="Pro residues" evidence="3">
    <location>
        <begin position="282"/>
        <end position="292"/>
    </location>
</feature>
<feature type="compositionally biased region" description="Polar residues" evidence="3">
    <location>
        <begin position="587"/>
        <end position="596"/>
    </location>
</feature>
<dbReference type="OrthoDB" id="185618at2759"/>
<protein>
    <recommendedName>
        <fullName evidence="4">RanBD1 domain-containing protein</fullName>
    </recommendedName>
</protein>
<evidence type="ECO:0000256" key="2">
    <source>
        <dbReference type="ARBA" id="ARBA00023242"/>
    </source>
</evidence>
<keyword evidence="2" id="KW-0539">Nucleus</keyword>